<proteinExistence type="predicted"/>
<sequence length="618" mass="69071">MSAGVVVSLCCQSKRSRDHRTLLPHTVVASNLSLQRSPPINTGLVGDQSRMEAPRAHASIFPVSSCTIELQLWQRECSVLVMNNTKEAAIVATSVSLITQQWLQIKVYVYHGEERRGEHNLSRAEVLGDLCSRHKMLPSLVLLFIRTSFPVCCDLLFCSRRSLLLSCFFSWGVGRERSTLNMAVRIETIAGGFGSTRTLTLQKPMRAHGSVHEPPLRCLTWNSEGGIHRNHDHRSSSSRLLLSVPRKYTAVDLFAWGTPAHCHCCSLCESAPSNALPLLSSHLIYPTKPQPARGFQELVLRSSFDRPMSWSRVADLETKLSKAQEELKKLRDQLGSAEVAKVDAEQALEKAKKQVFTVNRNAELDKRKSPPQESEPAPEPKPQTAPNSEVEDVSSPTASDVSKLVVPMEPLDQIKHEEEAEKEKDEQNMETIMQKDDDNNNGGGVEERNELVAIPMLHLYDSVFLVDWLSWQLSRVTAAAAAARQAAVAAEKVPVNVDAVNRSYVTLGSFSWDQDNDKIKVGPSFVVSVESLHFMDVSFSQQKQGLTYQSVLAYRDYLGTGWYPYWVVHSVFAIFNFVTWVSLQNMYEEGDDEMKRTIAKAWSDARSGKAADPLKSYP</sequence>
<name>A0A427AT07_ENSVE</name>
<comment type="caution">
    <text evidence="2">The sequence shown here is derived from an EMBL/GenBank/DDBJ whole genome shotgun (WGS) entry which is preliminary data.</text>
</comment>
<reference evidence="2 3" key="1">
    <citation type="journal article" date="2014" name="Agronomy (Basel)">
        <title>A Draft Genome Sequence for Ensete ventricosum, the Drought-Tolerant Tree Against Hunger.</title>
        <authorList>
            <person name="Harrison J."/>
            <person name="Moore K.A."/>
            <person name="Paszkiewicz K."/>
            <person name="Jones T."/>
            <person name="Grant M."/>
            <person name="Ambacheew D."/>
            <person name="Muzemil S."/>
            <person name="Studholme D.J."/>
        </authorList>
    </citation>
    <scope>NUCLEOTIDE SEQUENCE [LARGE SCALE GENOMIC DNA]</scope>
</reference>
<evidence type="ECO:0000256" key="1">
    <source>
        <dbReference type="SAM" id="MobiDB-lite"/>
    </source>
</evidence>
<dbReference type="EMBL" id="AMZH03001411">
    <property type="protein sequence ID" value="RRT79388.1"/>
    <property type="molecule type" value="Genomic_DNA"/>
</dbReference>
<dbReference type="AlphaFoldDB" id="A0A427AT07"/>
<feature type="compositionally biased region" description="Basic and acidic residues" evidence="1">
    <location>
        <begin position="412"/>
        <end position="428"/>
    </location>
</feature>
<evidence type="ECO:0000313" key="2">
    <source>
        <dbReference type="EMBL" id="RRT79388.1"/>
    </source>
</evidence>
<dbReference type="PANTHER" id="PTHR47686">
    <property type="entry name" value="SGS DOMAIN-CONTAINING PROTEIN"/>
    <property type="match status" value="1"/>
</dbReference>
<protein>
    <submittedName>
        <fullName evidence="2">Uncharacterized protein</fullName>
    </submittedName>
</protein>
<gene>
    <name evidence="2" type="ORF">B296_00025454</name>
</gene>
<accession>A0A427AT07</accession>
<dbReference type="Proteomes" id="UP000287651">
    <property type="component" value="Unassembled WGS sequence"/>
</dbReference>
<organism evidence="2 3">
    <name type="scientific">Ensete ventricosum</name>
    <name type="common">Abyssinian banana</name>
    <name type="synonym">Musa ensete</name>
    <dbReference type="NCBI Taxonomy" id="4639"/>
    <lineage>
        <taxon>Eukaryota</taxon>
        <taxon>Viridiplantae</taxon>
        <taxon>Streptophyta</taxon>
        <taxon>Embryophyta</taxon>
        <taxon>Tracheophyta</taxon>
        <taxon>Spermatophyta</taxon>
        <taxon>Magnoliopsida</taxon>
        <taxon>Liliopsida</taxon>
        <taxon>Zingiberales</taxon>
        <taxon>Musaceae</taxon>
        <taxon>Ensete</taxon>
    </lineage>
</organism>
<evidence type="ECO:0000313" key="3">
    <source>
        <dbReference type="Proteomes" id="UP000287651"/>
    </source>
</evidence>
<feature type="region of interest" description="Disordered" evidence="1">
    <location>
        <begin position="356"/>
        <end position="428"/>
    </location>
</feature>
<dbReference type="PANTHER" id="PTHR47686:SF1">
    <property type="entry name" value="CALCYCLIN-BINDING PROTEIN"/>
    <property type="match status" value="1"/>
</dbReference>